<feature type="domain" description="Transposase IS66 central" evidence="1">
    <location>
        <begin position="24"/>
        <end position="242"/>
    </location>
</feature>
<dbReference type="AlphaFoldDB" id="C5BSL7"/>
<evidence type="ECO:0000313" key="4">
    <source>
        <dbReference type="Proteomes" id="UP000009080"/>
    </source>
</evidence>
<dbReference type="InterPro" id="IPR039552">
    <property type="entry name" value="IS66_C"/>
</dbReference>
<dbReference type="Proteomes" id="UP000009080">
    <property type="component" value="Chromosome"/>
</dbReference>
<protein>
    <submittedName>
        <fullName evidence="3">Uncharacterized protein</fullName>
    </submittedName>
</protein>
<dbReference type="HOGENOM" id="CLU_023034_5_0_6"/>
<organism evidence="3 4">
    <name type="scientific">Teredinibacter turnerae (strain ATCC 39867 / T7901)</name>
    <dbReference type="NCBI Taxonomy" id="377629"/>
    <lineage>
        <taxon>Bacteria</taxon>
        <taxon>Pseudomonadati</taxon>
        <taxon>Pseudomonadota</taxon>
        <taxon>Gammaproteobacteria</taxon>
        <taxon>Cellvibrionales</taxon>
        <taxon>Cellvibrionaceae</taxon>
        <taxon>Teredinibacter</taxon>
    </lineage>
</organism>
<gene>
    <name evidence="3" type="ordered locus">TERTU_1412</name>
</gene>
<dbReference type="eggNOG" id="COG4974">
    <property type="taxonomic scope" value="Bacteria"/>
</dbReference>
<sequence length="292" mass="33253">MPNKKYNWPQLFADYEQSGLSQTEFCLHLDETPLQVLDEPGKTAQSKSYMWVMAHDGEQPACIFHYADSRGQQIPLNLLSAENTAIMVDGYEGYQKACDDYGITRLGCWAHARRKFKEAQDLQKKGKTGKADQALAFIRRLYAIEKRIKDEPPDKRFAIRDKEAAPVLKKLKDWMEKSLHTVPPKTAVGKALVYLNNQWGRLVAYLEDGRYPMDNNAAERAIRPFTIGRKNWLLSKSQAGAKASANLYSLIETAKANKLNLYNYLTHVFKELPNAQSIEDVEALLPWNANLV</sequence>
<name>C5BSL7_TERTT</name>
<dbReference type="PANTHER" id="PTHR33678:SF1">
    <property type="entry name" value="BLL1576 PROTEIN"/>
    <property type="match status" value="1"/>
</dbReference>
<reference evidence="3 4" key="1">
    <citation type="journal article" date="2009" name="PLoS ONE">
        <title>The complete genome of Teredinibacter turnerae T7901: an intracellular endosymbiont of marine wood-boring bivalves (shipworms).</title>
        <authorList>
            <person name="Yang J.C."/>
            <person name="Madupu R."/>
            <person name="Durkin A.S."/>
            <person name="Ekborg N.A."/>
            <person name="Pedamallu C.S."/>
            <person name="Hostetler J.B."/>
            <person name="Radune D."/>
            <person name="Toms B.S."/>
            <person name="Henrissat B."/>
            <person name="Coutinho P.M."/>
            <person name="Schwarz S."/>
            <person name="Field L."/>
            <person name="Trindade-Silva A.E."/>
            <person name="Soares C.A.G."/>
            <person name="Elshahawi S."/>
            <person name="Hanora A."/>
            <person name="Schmidt E.W."/>
            <person name="Haygood M.G."/>
            <person name="Posfai J."/>
            <person name="Benner J."/>
            <person name="Madinger C."/>
            <person name="Nove J."/>
            <person name="Anton B."/>
            <person name="Chaudhary K."/>
            <person name="Foster J."/>
            <person name="Holman A."/>
            <person name="Kumar S."/>
            <person name="Lessard P.A."/>
            <person name="Luyten Y.A."/>
            <person name="Slatko B."/>
            <person name="Wood N."/>
            <person name="Wu B."/>
            <person name="Teplitski M."/>
            <person name="Mougous J.D."/>
            <person name="Ward N."/>
            <person name="Eisen J.A."/>
            <person name="Badger J.H."/>
            <person name="Distel D.L."/>
        </authorList>
    </citation>
    <scope>NUCLEOTIDE SEQUENCE [LARGE SCALE GENOMIC DNA]</scope>
    <source>
        <strain evidence="4">ATCC 39867 / T7901</strain>
    </source>
</reference>
<dbReference type="STRING" id="377629.TERTU_1412"/>
<evidence type="ECO:0000313" key="3">
    <source>
        <dbReference type="EMBL" id="ACR10800.1"/>
    </source>
</evidence>
<dbReference type="InterPro" id="IPR004291">
    <property type="entry name" value="Transposase_IS66_central"/>
</dbReference>
<evidence type="ECO:0000259" key="1">
    <source>
        <dbReference type="Pfam" id="PF03050"/>
    </source>
</evidence>
<dbReference type="EMBL" id="CP001614">
    <property type="protein sequence ID" value="ACR10800.1"/>
    <property type="molecule type" value="Genomic_DNA"/>
</dbReference>
<dbReference type="PANTHER" id="PTHR33678">
    <property type="entry name" value="BLL1576 PROTEIN"/>
    <property type="match status" value="1"/>
</dbReference>
<dbReference type="Pfam" id="PF03050">
    <property type="entry name" value="DDE_Tnp_IS66"/>
    <property type="match status" value="1"/>
</dbReference>
<dbReference type="NCBIfam" id="NF033517">
    <property type="entry name" value="transpos_IS66"/>
    <property type="match status" value="1"/>
</dbReference>
<feature type="domain" description="Transposase IS66 C-terminal" evidence="2">
    <location>
        <begin position="249"/>
        <end position="287"/>
    </location>
</feature>
<dbReference type="InterPro" id="IPR052344">
    <property type="entry name" value="Transposase-related"/>
</dbReference>
<dbReference type="Pfam" id="PF13817">
    <property type="entry name" value="DDE_Tnp_IS66_C"/>
    <property type="match status" value="1"/>
</dbReference>
<keyword evidence="4" id="KW-1185">Reference proteome</keyword>
<accession>C5BSL7</accession>
<proteinExistence type="predicted"/>
<dbReference type="KEGG" id="ttu:TERTU_1412"/>
<evidence type="ECO:0000259" key="2">
    <source>
        <dbReference type="Pfam" id="PF13817"/>
    </source>
</evidence>